<proteinExistence type="predicted"/>
<sequence>MYLHIGAMKTGTSFLQGMLTYNAEPLKEAGLYVVPGRGPAVADLVAGRAEDLAKREPGSGAWGELVEAAHAFDGRASVLSHEFLSLQGPLRADKIMKDFADLDLHVVITVRDATGVLPAQWQTAARNRGSQTWPEYVATARDPDTKPRSHTFLLSQRIGTLVRMWRNRLGPEHVHVVTVPGAGAPREALWERFASVLEVDPTTATETQVESNPSTGYATAHLLCLVHAEADRRGLPDYETQRLAGFVAAQAAVRGDDDTRPPLDRATLKFTAGWNREVIRVLRRSRVDVVGDEDDLPVRPDLAQERPLLPPDDERLVRAAQGALGSLTALAEHGQASGSWSSVEQAVGAVTDAVAAVIAADGPARLNRRGTAPLEDT</sequence>
<dbReference type="Gene3D" id="3.40.50.300">
    <property type="entry name" value="P-loop containing nucleotide triphosphate hydrolases"/>
    <property type="match status" value="1"/>
</dbReference>
<accession>A0A6J4MUL8</accession>
<dbReference type="SUPFAM" id="SSF52540">
    <property type="entry name" value="P-loop containing nucleoside triphosphate hydrolases"/>
    <property type="match status" value="1"/>
</dbReference>
<protein>
    <recommendedName>
        <fullName evidence="2">Sulfotransferase family protein</fullName>
    </recommendedName>
</protein>
<organism evidence="1">
    <name type="scientific">uncultured Nocardioidaceae bacterium</name>
    <dbReference type="NCBI Taxonomy" id="253824"/>
    <lineage>
        <taxon>Bacteria</taxon>
        <taxon>Bacillati</taxon>
        <taxon>Actinomycetota</taxon>
        <taxon>Actinomycetes</taxon>
        <taxon>Propionibacteriales</taxon>
        <taxon>Nocardioidaceae</taxon>
        <taxon>environmental samples</taxon>
    </lineage>
</organism>
<dbReference type="InterPro" id="IPR027417">
    <property type="entry name" value="P-loop_NTPase"/>
</dbReference>
<gene>
    <name evidence="1" type="ORF">AVDCRST_MAG47-1039</name>
</gene>
<reference evidence="1" key="1">
    <citation type="submission" date="2020-02" db="EMBL/GenBank/DDBJ databases">
        <authorList>
            <person name="Meier V. D."/>
        </authorList>
    </citation>
    <scope>NUCLEOTIDE SEQUENCE</scope>
    <source>
        <strain evidence="1">AVDCRST_MAG47</strain>
    </source>
</reference>
<evidence type="ECO:0008006" key="2">
    <source>
        <dbReference type="Google" id="ProtNLM"/>
    </source>
</evidence>
<evidence type="ECO:0000313" key="1">
    <source>
        <dbReference type="EMBL" id="CAA9369454.1"/>
    </source>
</evidence>
<dbReference type="AlphaFoldDB" id="A0A6J4MUL8"/>
<dbReference type="EMBL" id="CADCUK010000075">
    <property type="protein sequence ID" value="CAA9369454.1"/>
    <property type="molecule type" value="Genomic_DNA"/>
</dbReference>
<name>A0A6J4MUL8_9ACTN</name>